<dbReference type="AlphaFoldDB" id="A0A9P3F732"/>
<dbReference type="GO" id="GO:0016841">
    <property type="term" value="F:ammonia-lyase activity"/>
    <property type="evidence" value="ECO:0007669"/>
    <property type="project" value="InterPro"/>
</dbReference>
<evidence type="ECO:0008006" key="5">
    <source>
        <dbReference type="Google" id="ProtNLM"/>
    </source>
</evidence>
<dbReference type="PROSITE" id="PS00488">
    <property type="entry name" value="PAL_HISTIDASE"/>
    <property type="match status" value="1"/>
</dbReference>
<protein>
    <recommendedName>
        <fullName evidence="5">Phenylalanine ammonia-lyase</fullName>
    </recommendedName>
</protein>
<accession>A0A9P3F732</accession>
<dbReference type="Pfam" id="PF00221">
    <property type="entry name" value="Lyase_aromatic"/>
    <property type="match status" value="1"/>
</dbReference>
<dbReference type="InterPro" id="IPR023144">
    <property type="entry name" value="Phe_NH3-lyase_shielding_dom_sf"/>
</dbReference>
<comment type="similarity">
    <text evidence="1 2">Belongs to the PAL/histidase family.</text>
</comment>
<dbReference type="Gene3D" id="1.10.274.20">
    <property type="entry name" value="Phenylalanine ammonia-lyase 1, domain 3"/>
    <property type="match status" value="1"/>
</dbReference>
<dbReference type="NCBIfam" id="TIGR01226">
    <property type="entry name" value="phe_am_lyase"/>
    <property type="match status" value="1"/>
</dbReference>
<dbReference type="InterPro" id="IPR005922">
    <property type="entry name" value="Phe_NH3-lyase"/>
</dbReference>
<dbReference type="EMBL" id="BOPL01000014">
    <property type="protein sequence ID" value="GIK07589.1"/>
    <property type="molecule type" value="Genomic_DNA"/>
</dbReference>
<dbReference type="OrthoDB" id="10051290at2759"/>
<evidence type="ECO:0000313" key="4">
    <source>
        <dbReference type="Proteomes" id="UP000710440"/>
    </source>
</evidence>
<keyword evidence="2" id="KW-0456">Lyase</keyword>
<dbReference type="GO" id="GO:0006559">
    <property type="term" value="P:L-phenylalanine catabolic process"/>
    <property type="evidence" value="ECO:0007669"/>
    <property type="project" value="InterPro"/>
</dbReference>
<name>A0A9P3F732_ASPVI</name>
<organism evidence="3 4">
    <name type="scientific">Aspergillus viridinutans</name>
    <dbReference type="NCBI Taxonomy" id="75553"/>
    <lineage>
        <taxon>Eukaryota</taxon>
        <taxon>Fungi</taxon>
        <taxon>Dikarya</taxon>
        <taxon>Ascomycota</taxon>
        <taxon>Pezizomycotina</taxon>
        <taxon>Eurotiomycetes</taxon>
        <taxon>Eurotiomycetidae</taxon>
        <taxon>Eurotiales</taxon>
        <taxon>Aspergillaceae</taxon>
        <taxon>Aspergillus</taxon>
        <taxon>Aspergillus subgen. Fumigati</taxon>
    </lineage>
</organism>
<comment type="caution">
    <text evidence="3">The sequence shown here is derived from an EMBL/GenBank/DDBJ whole genome shotgun (WGS) entry which is preliminary data.</text>
</comment>
<dbReference type="Gene3D" id="1.10.275.10">
    <property type="entry name" value="Fumarase/aspartase (N-terminal domain)"/>
    <property type="match status" value="1"/>
</dbReference>
<dbReference type="Proteomes" id="UP000710440">
    <property type="component" value="Unassembled WGS sequence"/>
</dbReference>
<keyword evidence="4" id="KW-1185">Reference proteome</keyword>
<evidence type="ECO:0000313" key="3">
    <source>
        <dbReference type="EMBL" id="GIK07589.1"/>
    </source>
</evidence>
<dbReference type="InterPro" id="IPR001106">
    <property type="entry name" value="Aromatic_Lyase"/>
</dbReference>
<evidence type="ECO:0000256" key="2">
    <source>
        <dbReference type="RuleBase" id="RU003954"/>
    </source>
</evidence>
<dbReference type="GeneID" id="66931237"/>
<dbReference type="InterPro" id="IPR008948">
    <property type="entry name" value="L-Aspartase-like"/>
</dbReference>
<dbReference type="GO" id="GO:0005737">
    <property type="term" value="C:cytoplasm"/>
    <property type="evidence" value="ECO:0007669"/>
    <property type="project" value="InterPro"/>
</dbReference>
<dbReference type="PANTHER" id="PTHR10362">
    <property type="entry name" value="HISTIDINE AMMONIA-LYASE"/>
    <property type="match status" value="1"/>
</dbReference>
<gene>
    <name evidence="3" type="ORF">Aspvir_003255</name>
</gene>
<dbReference type="Gene3D" id="1.20.200.10">
    <property type="entry name" value="Fumarase/aspartase (Central domain)"/>
    <property type="match status" value="1"/>
</dbReference>
<evidence type="ECO:0000256" key="1">
    <source>
        <dbReference type="ARBA" id="ARBA00007238"/>
    </source>
</evidence>
<sequence>MASHLRQVKQHLQIFLSTLENGDEVKIDGHGLSIAHLVSVARYSTGVSIDQTDALRNRMQASVDTLHSYIDKGHRIYGVNTGVGGTSYTGTNQLSTLQYSAFQHQQCGILLEPSQNVMPGRYSATGQYNLPDETVRGMVVVRCNSILRGHSGVRMHLADFLMEALAHGILPLVPQRGSISASGDLSPLSYLGGLLEGNPDILVKMKDGKVFQVVTADEALRRVKMTPLQLEGKEGLGLMNGTAPSSSAAALVVHDSHILAVLTQILTAMSTQALQGTVNNYHDFISTCRPHPGQREVARNMRGFLRGSKLCYGMEGLTANLAQDRYDLRTAPQWIGPQLEDLLAAQSQVSIELNSTTDNPLFDAQENACHHGGNFQATAITSAMEKTRTALLMLGKLLLAQSQQMVDPVLNNGLPPNLCVGAPGLSFTAKGLDISMTAYCSELGFLTNSVVSNIHSAELRNQSVNSLALLSARYTAECVDVLTMMCATHLHIVCQALDLRAMREEFFKAAKAACETSFHDLFNHIGNSRESKFDRIWSAIRSSWLEWNRLDLQTQCAQVSGQCLGYMVSMDDMGFSQPECWEPIRRWKDVLPTILKDCHRKTHENFNQARTTPQYLSERTGRVYRFVREQLQVPFHQGIQDHPALDPNDAGKGPKRTIGTYVSRIYAAIRSEDMARLLLDVMEGLDL</sequence>
<dbReference type="CDD" id="cd00332">
    <property type="entry name" value="PAL-HAL"/>
    <property type="match status" value="1"/>
</dbReference>
<dbReference type="SUPFAM" id="SSF48557">
    <property type="entry name" value="L-aspartase-like"/>
    <property type="match status" value="1"/>
</dbReference>
<reference evidence="3 4" key="1">
    <citation type="submission" date="2021-02" db="EMBL/GenBank/DDBJ databases">
        <title>Pan-genome distribution and transcriptional activeness of fungal secondary metabolism genes in Aspergillus section Fumigati.</title>
        <authorList>
            <person name="Takahashi H."/>
            <person name="Umemura M."/>
            <person name="Ninomiya A."/>
            <person name="Kusuya Y."/>
            <person name="Urayama S."/>
            <person name="Shimizu M."/>
            <person name="Watanabe A."/>
            <person name="Kamei K."/>
            <person name="Yaguchi T."/>
            <person name="Hagiwara D."/>
        </authorList>
    </citation>
    <scope>NUCLEOTIDE SEQUENCE [LARGE SCALE GENOMIC DNA]</scope>
    <source>
        <strain evidence="3 4">IFM 47045</strain>
    </source>
</reference>
<dbReference type="RefSeq" id="XP_043130775.1">
    <property type="nucleotide sequence ID" value="XM_043274840.1"/>
</dbReference>
<dbReference type="InterPro" id="IPR024083">
    <property type="entry name" value="Fumarase/histidase_N"/>
</dbReference>
<proteinExistence type="inferred from homology"/>
<dbReference type="InterPro" id="IPR022313">
    <property type="entry name" value="Phe/His_NH3-lyase_AS"/>
</dbReference>